<protein>
    <recommendedName>
        <fullName evidence="4">MetA-pathway of phenol degradation</fullName>
    </recommendedName>
</protein>
<dbReference type="EMBL" id="FNMZ01000004">
    <property type="protein sequence ID" value="SDX34997.1"/>
    <property type="molecule type" value="Genomic_DNA"/>
</dbReference>
<evidence type="ECO:0000313" key="3">
    <source>
        <dbReference type="Proteomes" id="UP000199118"/>
    </source>
</evidence>
<sequence length="275" mass="28661">MSPIRAAAALVLPFAAALAGLLAPADPARAQAAGAADLAKKLSNPVASLISVPIQTNYDQGFGPADGSRVLTNIQPVYPITLSADWNLISRTILPVIWQEDIAGNSGVQFGLGDVVQSLFLSPAEPGSNGVIWGVGPVALLPTATDDLLGSGKFGLGPTAVALKQFGPWTLGFLGNHIWSVAGEGSRNDVNATFMQPFLSYTTPEAWTFTVNTETTYDWGSESWSVPLNAVVSKVVTLGAQPVSLFAGARYWAEAPAGGPEGLGLRIGLTFLFPR</sequence>
<keyword evidence="1" id="KW-0732">Signal</keyword>
<gene>
    <name evidence="2" type="ORF">SAMN05444336_104378</name>
</gene>
<dbReference type="OrthoDB" id="9809066at2"/>
<feature type="chain" id="PRO_5011707900" description="MetA-pathway of phenol degradation" evidence="1">
    <location>
        <begin position="20"/>
        <end position="275"/>
    </location>
</feature>
<dbReference type="RefSeq" id="WP_092682786.1">
    <property type="nucleotide sequence ID" value="NZ_FNMZ01000004.1"/>
</dbReference>
<accession>A0A1H3AZ85</accession>
<evidence type="ECO:0008006" key="4">
    <source>
        <dbReference type="Google" id="ProtNLM"/>
    </source>
</evidence>
<dbReference type="Proteomes" id="UP000199118">
    <property type="component" value="Unassembled WGS sequence"/>
</dbReference>
<reference evidence="2 3" key="1">
    <citation type="submission" date="2016-10" db="EMBL/GenBank/DDBJ databases">
        <authorList>
            <person name="de Groot N.N."/>
        </authorList>
    </citation>
    <scope>NUCLEOTIDE SEQUENCE [LARGE SCALE GENOMIC DNA]</scope>
    <source>
        <strain evidence="2 3">DSM 17890</strain>
    </source>
</reference>
<proteinExistence type="predicted"/>
<keyword evidence="3" id="KW-1185">Reference proteome</keyword>
<name>A0A1H3AZ85_9RHOB</name>
<evidence type="ECO:0000313" key="2">
    <source>
        <dbReference type="EMBL" id="SDX34997.1"/>
    </source>
</evidence>
<evidence type="ECO:0000256" key="1">
    <source>
        <dbReference type="SAM" id="SignalP"/>
    </source>
</evidence>
<dbReference type="STRING" id="356660.SAMN05444336_104378"/>
<organism evidence="2 3">
    <name type="scientific">Albimonas donghaensis</name>
    <dbReference type="NCBI Taxonomy" id="356660"/>
    <lineage>
        <taxon>Bacteria</taxon>
        <taxon>Pseudomonadati</taxon>
        <taxon>Pseudomonadota</taxon>
        <taxon>Alphaproteobacteria</taxon>
        <taxon>Rhodobacterales</taxon>
        <taxon>Paracoccaceae</taxon>
        <taxon>Albimonas</taxon>
    </lineage>
</organism>
<feature type="signal peptide" evidence="1">
    <location>
        <begin position="1"/>
        <end position="19"/>
    </location>
</feature>
<dbReference type="AlphaFoldDB" id="A0A1H3AZ85"/>